<dbReference type="SUPFAM" id="SSF47413">
    <property type="entry name" value="lambda repressor-like DNA-binding domains"/>
    <property type="match status" value="1"/>
</dbReference>
<comment type="caution">
    <text evidence="6">The sequence shown here is derived from an EMBL/GenBank/DDBJ whole genome shotgun (WGS) entry which is preliminary data.</text>
</comment>
<dbReference type="InterPro" id="IPR000843">
    <property type="entry name" value="HTH_LacI"/>
</dbReference>
<dbReference type="EMBL" id="JGZM01000008">
    <property type="protein sequence ID" value="KFI85581.1"/>
    <property type="molecule type" value="Genomic_DNA"/>
</dbReference>
<evidence type="ECO:0000313" key="7">
    <source>
        <dbReference type="Proteomes" id="UP000029040"/>
    </source>
</evidence>
<dbReference type="Pfam" id="PF00532">
    <property type="entry name" value="Peripla_BP_1"/>
    <property type="match status" value="1"/>
</dbReference>
<proteinExistence type="predicted"/>
<dbReference type="SUPFAM" id="SSF53822">
    <property type="entry name" value="Periplasmic binding protein-like I"/>
    <property type="match status" value="1"/>
</dbReference>
<evidence type="ECO:0000256" key="2">
    <source>
        <dbReference type="ARBA" id="ARBA00023015"/>
    </source>
</evidence>
<evidence type="ECO:0000313" key="6">
    <source>
        <dbReference type="EMBL" id="KFI85581.1"/>
    </source>
</evidence>
<keyword evidence="2" id="KW-0805">Transcription regulation</keyword>
<evidence type="ECO:0000256" key="1">
    <source>
        <dbReference type="ARBA" id="ARBA00022491"/>
    </source>
</evidence>
<organism evidence="6 7">
    <name type="scientific">Bifidobacterium pullorum subsp. saeculare DSM 6531 = LMG 14934</name>
    <dbReference type="NCBI Taxonomy" id="1437611"/>
    <lineage>
        <taxon>Bacteria</taxon>
        <taxon>Bacillati</taxon>
        <taxon>Actinomycetota</taxon>
        <taxon>Actinomycetes</taxon>
        <taxon>Bifidobacteriales</taxon>
        <taxon>Bifidobacteriaceae</taxon>
        <taxon>Bifidobacterium</taxon>
    </lineage>
</organism>
<protein>
    <submittedName>
        <fullName evidence="6">LacI-type transcriptional regulator</fullName>
    </submittedName>
</protein>
<reference evidence="6 7" key="1">
    <citation type="submission" date="2014-03" db="EMBL/GenBank/DDBJ databases">
        <title>Genomics of Bifidobacteria.</title>
        <authorList>
            <person name="Ventura M."/>
            <person name="Milani C."/>
            <person name="Lugli G.A."/>
        </authorList>
    </citation>
    <scope>NUCLEOTIDE SEQUENCE [LARGE SCALE GENOMIC DNA]</scope>
    <source>
        <strain evidence="6 7">LMG 14934</strain>
    </source>
</reference>
<accession>A0A087CQN1</accession>
<dbReference type="CDD" id="cd01392">
    <property type="entry name" value="HTH_LacI"/>
    <property type="match status" value="1"/>
</dbReference>
<dbReference type="RefSeq" id="WP_081885368.1">
    <property type="nucleotide sequence ID" value="NZ_JDTM01000004.1"/>
</dbReference>
<dbReference type="AlphaFoldDB" id="A0A087CQN1"/>
<evidence type="ECO:0000256" key="3">
    <source>
        <dbReference type="ARBA" id="ARBA00023125"/>
    </source>
</evidence>
<dbReference type="Pfam" id="PF00356">
    <property type="entry name" value="LacI"/>
    <property type="match status" value="1"/>
</dbReference>
<dbReference type="InterPro" id="IPR046335">
    <property type="entry name" value="LacI/GalR-like_sensor"/>
</dbReference>
<feature type="domain" description="HTH lacI-type" evidence="5">
    <location>
        <begin position="2"/>
        <end position="56"/>
    </location>
</feature>
<dbReference type="SMART" id="SM00354">
    <property type="entry name" value="HTH_LACI"/>
    <property type="match status" value="1"/>
</dbReference>
<dbReference type="GO" id="GO:0000976">
    <property type="term" value="F:transcription cis-regulatory region binding"/>
    <property type="evidence" value="ECO:0007669"/>
    <property type="project" value="TreeGrafter"/>
</dbReference>
<gene>
    <name evidence="6" type="ORF">BSAE_1437</name>
</gene>
<dbReference type="InterPro" id="IPR028082">
    <property type="entry name" value="Peripla_BP_I"/>
</dbReference>
<dbReference type="Pfam" id="PF13377">
    <property type="entry name" value="Peripla_BP_3"/>
    <property type="match status" value="1"/>
</dbReference>
<dbReference type="PROSITE" id="PS00356">
    <property type="entry name" value="HTH_LACI_1"/>
    <property type="match status" value="1"/>
</dbReference>
<dbReference type="Gene3D" id="3.40.50.2300">
    <property type="match status" value="2"/>
</dbReference>
<keyword evidence="4" id="KW-0804">Transcription</keyword>
<dbReference type="PANTHER" id="PTHR30146">
    <property type="entry name" value="LACI-RELATED TRANSCRIPTIONAL REPRESSOR"/>
    <property type="match status" value="1"/>
</dbReference>
<dbReference type="Proteomes" id="UP000029040">
    <property type="component" value="Unassembled WGS sequence"/>
</dbReference>
<dbReference type="PANTHER" id="PTHR30146:SF95">
    <property type="entry name" value="RIBOSE OPERON REPRESSOR"/>
    <property type="match status" value="1"/>
</dbReference>
<name>A0A087CQN1_9BIFI</name>
<evidence type="ECO:0000259" key="5">
    <source>
        <dbReference type="PROSITE" id="PS50932"/>
    </source>
</evidence>
<sequence>MVGMRDVARKAGVSLSTVSLVVNGTGYVSAEMRGRVEAAMRELDYIPNELARNLYSGRTSLIGVIVPTIRHPFFSTLTASLQRAFAARGLRTMLCSTADAEGGEVEYVDMLRRRMMDGIVMGAHTSHAPGYWTSIGRPVVAFDRYLGEGIASVGSDHEQGGRLVADLLVRTGTRHVVTLGGPRAQFHDLQRWMAEHAAIRGGDGPDSTFPTVRYHLTLERELRAAGTVHEYLEAGEVHDMQAYAQAARVVCARAAEGQVDAIVSSDVGAAFCVQEALRLGLRIPEDLQIVAYDGTYLAQAAGLRVTAVRQDFDAIADTIAGRMDDAIAGGYGAAGPVGDGAAGDAVGGGTDADEADAGADVVASVLRMIDDLVPVALVPGETTR</sequence>
<dbReference type="GO" id="GO:0003700">
    <property type="term" value="F:DNA-binding transcription factor activity"/>
    <property type="evidence" value="ECO:0007669"/>
    <property type="project" value="TreeGrafter"/>
</dbReference>
<keyword evidence="3" id="KW-0238">DNA-binding</keyword>
<evidence type="ECO:0000256" key="4">
    <source>
        <dbReference type="ARBA" id="ARBA00023163"/>
    </source>
</evidence>
<dbReference type="InterPro" id="IPR001761">
    <property type="entry name" value="Peripla_BP/Lac1_sug-bd_dom"/>
</dbReference>
<dbReference type="PROSITE" id="PS50932">
    <property type="entry name" value="HTH_LACI_2"/>
    <property type="match status" value="1"/>
</dbReference>
<dbReference type="InterPro" id="IPR010982">
    <property type="entry name" value="Lambda_DNA-bd_dom_sf"/>
</dbReference>
<keyword evidence="1" id="KW-0678">Repressor</keyword>
<dbReference type="Gene3D" id="1.10.260.40">
    <property type="entry name" value="lambda repressor-like DNA-binding domains"/>
    <property type="match status" value="1"/>
</dbReference>